<comment type="caution">
    <text evidence="2">The sequence shown here is derived from an EMBL/GenBank/DDBJ whole genome shotgun (WGS) entry which is preliminary data.</text>
</comment>
<dbReference type="OrthoDB" id="5243188at2759"/>
<accession>A0A4T0W7L1</accession>
<evidence type="ECO:0000313" key="3">
    <source>
        <dbReference type="Proteomes" id="UP000305883"/>
    </source>
</evidence>
<organism evidence="2 3">
    <name type="scientific">Colletotrichum higginsianum</name>
    <dbReference type="NCBI Taxonomy" id="80884"/>
    <lineage>
        <taxon>Eukaryota</taxon>
        <taxon>Fungi</taxon>
        <taxon>Dikarya</taxon>
        <taxon>Ascomycota</taxon>
        <taxon>Pezizomycotina</taxon>
        <taxon>Sordariomycetes</taxon>
        <taxon>Hypocreomycetidae</taxon>
        <taxon>Glomerellales</taxon>
        <taxon>Glomerellaceae</taxon>
        <taxon>Colletotrichum</taxon>
        <taxon>Colletotrichum destructivum species complex</taxon>
    </lineage>
</organism>
<dbReference type="EMBL" id="MWPZ01000003">
    <property type="protein sequence ID" value="TID01459.1"/>
    <property type="molecule type" value="Genomic_DNA"/>
</dbReference>
<name>A0A4T0W7L1_9PEZI</name>
<reference evidence="2 3" key="1">
    <citation type="journal article" date="2019" name="Genome Biol. Evol.">
        <title>Genomic Plasticity Mediated by Transposable Elements in the Plant Pathogenic Fungus Colletotrichum higginsianum.</title>
        <authorList>
            <person name="Tsushima A."/>
            <person name="Gan P."/>
            <person name="Kumakura N."/>
            <person name="Narusaka M."/>
            <person name="Takano Y."/>
            <person name="Narusaka Y."/>
            <person name="Shirasu K."/>
        </authorList>
    </citation>
    <scope>NUCLEOTIDE SEQUENCE [LARGE SCALE GENOMIC DNA]</scope>
    <source>
        <strain evidence="2 3">MAFF305635-RFP</strain>
    </source>
</reference>
<feature type="region of interest" description="Disordered" evidence="1">
    <location>
        <begin position="1"/>
        <end position="56"/>
    </location>
</feature>
<feature type="compositionally biased region" description="Basic and acidic residues" evidence="1">
    <location>
        <begin position="1"/>
        <end position="15"/>
    </location>
</feature>
<dbReference type="Proteomes" id="UP000305883">
    <property type="component" value="Unassembled WGS sequence"/>
</dbReference>
<gene>
    <name evidence="2" type="ORF">CH35J_003325</name>
</gene>
<protein>
    <submittedName>
        <fullName evidence="2">Uncharacterized protein</fullName>
    </submittedName>
</protein>
<sequence>MSAEHNPDDTSRDADDAASLDHGLWRDEEDVGEDDEDARGPARPSQRWAVQHSTGHHRLRAARFIERVLAEDFEPADALKMMQEKHT</sequence>
<dbReference type="AlphaFoldDB" id="A0A4T0W7L1"/>
<feature type="compositionally biased region" description="Acidic residues" evidence="1">
    <location>
        <begin position="27"/>
        <end position="37"/>
    </location>
</feature>
<evidence type="ECO:0000313" key="2">
    <source>
        <dbReference type="EMBL" id="TID01459.1"/>
    </source>
</evidence>
<evidence type="ECO:0000256" key="1">
    <source>
        <dbReference type="SAM" id="MobiDB-lite"/>
    </source>
</evidence>
<proteinExistence type="predicted"/>